<protein>
    <submittedName>
        <fullName evidence="1">Uncharacterized protein</fullName>
    </submittedName>
</protein>
<dbReference type="Proteomes" id="UP000267137">
    <property type="component" value="Unassembled WGS sequence"/>
</dbReference>
<dbReference type="RefSeq" id="WP_102570031.1">
    <property type="nucleotide sequence ID" value="NZ_PNRP01000002.1"/>
</dbReference>
<reference evidence="1 2" key="1">
    <citation type="submission" date="2018-11" db="EMBL/GenBank/DDBJ databases">
        <title>Species Designations Belie Phenotypic and Genotypic Heterogeneity in Oral Streptococci.</title>
        <authorList>
            <person name="Velsko I."/>
        </authorList>
    </citation>
    <scope>NUCLEOTIDE SEQUENCE [LARGE SCALE GENOMIC DNA]</scope>
    <source>
        <strain evidence="1 2">KLC02</strain>
    </source>
</reference>
<proteinExistence type="predicted"/>
<organism evidence="1 2">
    <name type="scientific">Streptococcus intermedius</name>
    <dbReference type="NCBI Taxonomy" id="1338"/>
    <lineage>
        <taxon>Bacteria</taxon>
        <taxon>Bacillati</taxon>
        <taxon>Bacillota</taxon>
        <taxon>Bacilli</taxon>
        <taxon>Lactobacillales</taxon>
        <taxon>Streptococcaceae</taxon>
        <taxon>Streptococcus</taxon>
        <taxon>Streptococcus anginosus group</taxon>
    </lineage>
</organism>
<evidence type="ECO:0000313" key="1">
    <source>
        <dbReference type="EMBL" id="RSJ24153.1"/>
    </source>
</evidence>
<dbReference type="EMBL" id="RJOO01000001">
    <property type="protein sequence ID" value="RSJ24153.1"/>
    <property type="molecule type" value="Genomic_DNA"/>
</dbReference>
<name>A0AAE8G140_STRIT</name>
<gene>
    <name evidence="1" type="ORF">D8827_00010</name>
</gene>
<comment type="caution">
    <text evidence="1">The sequence shown here is derived from an EMBL/GenBank/DDBJ whole genome shotgun (WGS) entry which is preliminary data.</text>
</comment>
<accession>A0AAE8G140</accession>
<dbReference type="AlphaFoldDB" id="A0AAE8G140"/>
<sequence>MKVLAITTNFGFGPSSKLVSILKSLNHKENILIDFLGVGNSLDFVSRNFWDINKYIEMDSEQIPGDQLNKLLNQYDLVINVMNLHVQEIMETNDKTKVIFVDSLSWMWPTPIEGITKADLYFIQNYFIDYNKVSNLKNIRVIEPIIDADIETIYTESIYKNNDILVNVSGVFTPNEEDDFGIEFLKYYIGIFKKINTDKFGKVIFACNKNQMDYILKSGIDYSNMLFKIFSRIEFLTCARQSKKVFSTPGLTFYLEASLLQDVYPYYLLPSNYSQVLLLEKYMCDKSRGLKLSDLDGNFIVDKNLDEMLAVQKVRSFLKKAWKYNTDTILHGIHNFLNEEQEASNSQNKTKFLNGSVQLVEILEKEGVL</sequence>
<evidence type="ECO:0000313" key="2">
    <source>
        <dbReference type="Proteomes" id="UP000267137"/>
    </source>
</evidence>